<sequence>MAQQQDLSVVRAVFIASLLRSEPGVPEISRDDATLFARSILRTCNICTTSNIKVAKSFIISNILGCASRTAALSKYLLTLSKSFAPRDLETRVDTTKPSDENEGLGKIVDGKVQQPPEPAFKRLHLLYLMHDVLMHYHSHRRSSGQGDMEPINQLRPDITKLCQLAVCGCGGDKKATSTTPLVLELLSFWEKSNLFSPSHLDQMRSAIRASETTDYETLVSNIPASDPSQTGLDPDSPTKWILPTHHSVPSDPSAPWHALPATNGLYLKRTRGYPLLASALPQGGFSVPGGGHEADVQLKQDVSALYEDVLRCFDKYTPADEVQDVDALGNVIWKDPERATRNYWGFTIEGIDRRKEIAGKFAGMERQYGGFGGQPGVSDAVERARALAAGRGRGGERGRGYGGRGGWRGRGQW</sequence>
<evidence type="ECO:0000313" key="4">
    <source>
        <dbReference type="Proteomes" id="UP001337655"/>
    </source>
</evidence>
<comment type="caution">
    <text evidence="3">The sequence shown here is derived from an EMBL/GenBank/DDBJ whole genome shotgun (WGS) entry which is preliminary data.</text>
</comment>
<reference evidence="3 4" key="1">
    <citation type="submission" date="2023-08" db="EMBL/GenBank/DDBJ databases">
        <title>Black Yeasts Isolated from many extreme environments.</title>
        <authorList>
            <person name="Coleine C."/>
            <person name="Stajich J.E."/>
            <person name="Selbmann L."/>
        </authorList>
    </citation>
    <scope>NUCLEOTIDE SEQUENCE [LARGE SCALE GENOMIC DNA]</scope>
    <source>
        <strain evidence="3 4">CCFEE 5935</strain>
    </source>
</reference>
<protein>
    <recommendedName>
        <fullName evidence="2">CID domain-containing protein</fullName>
    </recommendedName>
</protein>
<organism evidence="3 4">
    <name type="scientific">Saxophila tyrrhenica</name>
    <dbReference type="NCBI Taxonomy" id="1690608"/>
    <lineage>
        <taxon>Eukaryota</taxon>
        <taxon>Fungi</taxon>
        <taxon>Dikarya</taxon>
        <taxon>Ascomycota</taxon>
        <taxon>Pezizomycotina</taxon>
        <taxon>Dothideomycetes</taxon>
        <taxon>Dothideomycetidae</taxon>
        <taxon>Mycosphaerellales</taxon>
        <taxon>Extremaceae</taxon>
        <taxon>Saxophila</taxon>
    </lineage>
</organism>
<dbReference type="EMBL" id="JAVRRT010000013">
    <property type="protein sequence ID" value="KAK5166737.1"/>
    <property type="molecule type" value="Genomic_DNA"/>
</dbReference>
<accession>A0AAV9P2C5</accession>
<dbReference type="AlphaFoldDB" id="A0AAV9P2C5"/>
<feature type="region of interest" description="Disordered" evidence="1">
    <location>
        <begin position="91"/>
        <end position="112"/>
    </location>
</feature>
<dbReference type="PROSITE" id="PS51391">
    <property type="entry name" value="CID"/>
    <property type="match status" value="1"/>
</dbReference>
<feature type="domain" description="CID" evidence="2">
    <location>
        <begin position="28"/>
        <end position="212"/>
    </location>
</feature>
<keyword evidence="4" id="KW-1185">Reference proteome</keyword>
<feature type="compositionally biased region" description="Basic and acidic residues" evidence="1">
    <location>
        <begin position="91"/>
        <end position="100"/>
    </location>
</feature>
<name>A0AAV9P2C5_9PEZI</name>
<evidence type="ECO:0000313" key="3">
    <source>
        <dbReference type="EMBL" id="KAK5166737.1"/>
    </source>
</evidence>
<dbReference type="GeneID" id="89929615"/>
<dbReference type="RefSeq" id="XP_064656619.1">
    <property type="nucleotide sequence ID" value="XM_064805514.1"/>
</dbReference>
<dbReference type="Pfam" id="PF04818">
    <property type="entry name" value="CID"/>
    <property type="match status" value="1"/>
</dbReference>
<proteinExistence type="predicted"/>
<dbReference type="InterPro" id="IPR006569">
    <property type="entry name" value="CID_dom"/>
</dbReference>
<evidence type="ECO:0000256" key="1">
    <source>
        <dbReference type="SAM" id="MobiDB-lite"/>
    </source>
</evidence>
<gene>
    <name evidence="3" type="ORF">LTR77_008281</name>
</gene>
<feature type="region of interest" description="Disordered" evidence="1">
    <location>
        <begin position="390"/>
        <end position="414"/>
    </location>
</feature>
<evidence type="ECO:0000259" key="2">
    <source>
        <dbReference type="PROSITE" id="PS51391"/>
    </source>
</evidence>
<dbReference type="InterPro" id="IPR008942">
    <property type="entry name" value="ENTH_VHS"/>
</dbReference>
<dbReference type="Gene3D" id="1.25.40.90">
    <property type="match status" value="1"/>
</dbReference>
<dbReference type="Proteomes" id="UP001337655">
    <property type="component" value="Unassembled WGS sequence"/>
</dbReference>
<feature type="compositionally biased region" description="Gly residues" evidence="1">
    <location>
        <begin position="401"/>
        <end position="414"/>
    </location>
</feature>